<feature type="domain" description="VIT" evidence="2">
    <location>
        <begin position="1"/>
        <end position="131"/>
    </location>
</feature>
<evidence type="ECO:0000313" key="5">
    <source>
        <dbReference type="WBParaSite" id="EgrG_001168700"/>
    </source>
</evidence>
<dbReference type="PANTHER" id="PTHR45737">
    <property type="entry name" value="VON WILLEBRAND FACTOR A DOMAIN-CONTAINING PROTEIN 5A"/>
    <property type="match status" value="1"/>
</dbReference>
<dbReference type="SMART" id="SM00327">
    <property type="entry name" value="VWA"/>
    <property type="match status" value="1"/>
</dbReference>
<dbReference type="Gene3D" id="3.40.50.410">
    <property type="entry name" value="von Willebrand factor, type A domain"/>
    <property type="match status" value="1"/>
</dbReference>
<dbReference type="AlphaFoldDB" id="A0A068WQX3"/>
<dbReference type="Pfam" id="PF08487">
    <property type="entry name" value="VIT"/>
    <property type="match status" value="1"/>
</dbReference>
<dbReference type="SMART" id="SM00609">
    <property type="entry name" value="VIT"/>
    <property type="match status" value="1"/>
</dbReference>
<evidence type="ECO:0000313" key="4">
    <source>
        <dbReference type="Proteomes" id="UP000492820"/>
    </source>
</evidence>
<proteinExistence type="predicted"/>
<name>A0A068WQX3_ECHGR</name>
<dbReference type="InterPro" id="IPR002035">
    <property type="entry name" value="VWF_A"/>
</dbReference>
<sequence>MHGLIICNKWPQVPVPLEKFDVHAVIVNNNADVSCEFAYKNSTSEIIETEFAFPLESTAAVYHLEAIIGKKHLVAHCRERIEAEETYSEAVESGHTAFMMQEDYTMGDTFRMKLGNIPAGETIKLTFRYVVPLYVREVDKTIERFSGLQEPYVLIFSMPLLIGERYDPNPGAHGCTAAPHLSAKMSFVADICATGGVLSVTSAHQKFQVSFVDEAKEHAKITVPGNLDLSHDFELELALQNPHALCAPCELGCASKGGFLGMHCITAAFLPNISQSPASDGDKREIIFVIDRSGSMSGSKIQNTKESLLLFLKSLPKKCRFQIVGFGSSFNPLFPQPVDYNKENVEQALGYQKTLSANMGGTEVLSVLKFVYDTPVTGAGWYRCIIFLTDGEISNQDEVIGLVTRNQQSARLFAIGLGDEVSTSLIWGVARAGRGTAVFIRSGDNLRAATMSVLGSALQPMLTDVELKWDVKVDGKAPEILTVPTRLPPLFSGVFMTAFGLFQADDSKSPRIEGTLKLSYKLNDTVHSQETAVQILPVEQENLGLHRLAAKAQLLELVDKHSALHANDGDKVDESAKSEIRQQIVDISTNTNVISPFTSFVGVDPDKIENFVKAPPRPPIAVAYAMHSANLCFSKVAAPCANSLPAGAPAGHCFGAAAVTCEFESCVDGAKMAHFRAGGPPGSPPSFLKNVRKIKSKATGSEPTPSAPTDAVVFAVELQDFDGFWPLNEDLAKLFRSTLSQLTSSKPSNVENTKMWATALVVAYLRTHMDSRQEEWEMVVQKAMDWLKENCPNPQSLVEKAKTALAQLLPKA</sequence>
<evidence type="ECO:0000259" key="2">
    <source>
        <dbReference type="PROSITE" id="PS51468"/>
    </source>
</evidence>
<reference evidence="5" key="3">
    <citation type="submission" date="2020-10" db="UniProtKB">
        <authorList>
            <consortium name="WormBaseParasite"/>
        </authorList>
    </citation>
    <scope>IDENTIFICATION</scope>
</reference>
<evidence type="ECO:0000259" key="1">
    <source>
        <dbReference type="PROSITE" id="PS50234"/>
    </source>
</evidence>
<dbReference type="Proteomes" id="UP000492820">
    <property type="component" value="Unassembled WGS sequence"/>
</dbReference>
<feature type="domain" description="VWFA" evidence="1">
    <location>
        <begin position="285"/>
        <end position="465"/>
    </location>
</feature>
<reference evidence="3" key="2">
    <citation type="submission" date="2014-06" db="EMBL/GenBank/DDBJ databases">
        <authorList>
            <person name="Aslett M."/>
        </authorList>
    </citation>
    <scope>NUCLEOTIDE SEQUENCE</scope>
</reference>
<dbReference type="PANTHER" id="PTHR45737:SF6">
    <property type="entry name" value="VON WILLEBRAND FACTOR A DOMAIN-CONTAINING PROTEIN 5A"/>
    <property type="match status" value="1"/>
</dbReference>
<dbReference type="SUPFAM" id="SSF53300">
    <property type="entry name" value="vWA-like"/>
    <property type="match status" value="1"/>
</dbReference>
<dbReference type="PROSITE" id="PS51468">
    <property type="entry name" value="VIT"/>
    <property type="match status" value="1"/>
</dbReference>
<dbReference type="InterPro" id="IPR036465">
    <property type="entry name" value="vWFA_dom_sf"/>
</dbReference>
<evidence type="ECO:0000313" key="3">
    <source>
        <dbReference type="EMBL" id="CDS22533.1"/>
    </source>
</evidence>
<dbReference type="WBParaSite" id="EgrG_001168700">
    <property type="protein sequence ID" value="EgrG_001168700"/>
    <property type="gene ID" value="EgrG_001168700"/>
</dbReference>
<protein>
    <submittedName>
        <fullName evidence="3 5">von Willebrand factor A domain containing protein</fullName>
    </submittedName>
</protein>
<dbReference type="InterPro" id="IPR013694">
    <property type="entry name" value="VIT"/>
</dbReference>
<dbReference type="Pfam" id="PF13768">
    <property type="entry name" value="VWA_3"/>
    <property type="match status" value="1"/>
</dbReference>
<organism evidence="3">
    <name type="scientific">Echinococcus granulosus</name>
    <name type="common">Hydatid tapeworm</name>
    <dbReference type="NCBI Taxonomy" id="6210"/>
    <lineage>
        <taxon>Eukaryota</taxon>
        <taxon>Metazoa</taxon>
        <taxon>Spiralia</taxon>
        <taxon>Lophotrochozoa</taxon>
        <taxon>Platyhelminthes</taxon>
        <taxon>Cestoda</taxon>
        <taxon>Eucestoda</taxon>
        <taxon>Cyclophyllidea</taxon>
        <taxon>Taeniidae</taxon>
        <taxon>Echinococcus</taxon>
        <taxon>Echinococcus granulosus group</taxon>
    </lineage>
</organism>
<gene>
    <name evidence="3" type="ORF">EgrG_001168700</name>
</gene>
<dbReference type="PROSITE" id="PS50234">
    <property type="entry name" value="VWFA"/>
    <property type="match status" value="1"/>
</dbReference>
<dbReference type="OrthoDB" id="1729737at2759"/>
<reference evidence="3 4" key="1">
    <citation type="journal article" date="2013" name="Nature">
        <title>The genomes of four tapeworm species reveal adaptations to parasitism.</title>
        <authorList>
            <person name="Tsai I.J."/>
            <person name="Zarowiecki M."/>
            <person name="Holroyd N."/>
            <person name="Garciarrubio A."/>
            <person name="Sanchez-Flores A."/>
            <person name="Brooks K.L."/>
            <person name="Tracey A."/>
            <person name="Bobes R.J."/>
            <person name="Fragoso G."/>
            <person name="Sciutto E."/>
            <person name="Aslett M."/>
            <person name="Beasley H."/>
            <person name="Bennett H.M."/>
            <person name="Cai J."/>
            <person name="Camicia F."/>
            <person name="Clark R."/>
            <person name="Cucher M."/>
            <person name="De Silva N."/>
            <person name="Day T.A."/>
            <person name="Deplazes P."/>
            <person name="Estrada K."/>
            <person name="Fernandez C."/>
            <person name="Holland P.W."/>
            <person name="Hou J."/>
            <person name="Hu S."/>
            <person name="Huckvale T."/>
            <person name="Hung S.S."/>
            <person name="Kamenetzky L."/>
            <person name="Keane J.A."/>
            <person name="Kiss F."/>
            <person name="Koziol U."/>
            <person name="Lambert O."/>
            <person name="Liu K."/>
            <person name="Luo X."/>
            <person name="Luo Y."/>
            <person name="Macchiaroli N."/>
            <person name="Nichol S."/>
            <person name="Paps J."/>
            <person name="Parkinson J."/>
            <person name="Pouchkina-Stantcheva N."/>
            <person name="Riddiford N."/>
            <person name="Rosenzvit M."/>
            <person name="Salinas G."/>
            <person name="Wasmuth J.D."/>
            <person name="Zamanian M."/>
            <person name="Zheng Y."/>
            <person name="Cai X."/>
            <person name="Soberon X."/>
            <person name="Olson P.D."/>
            <person name="Laclette J.P."/>
            <person name="Brehm K."/>
            <person name="Berriman M."/>
            <person name="Garciarrubio A."/>
            <person name="Bobes R.J."/>
            <person name="Fragoso G."/>
            <person name="Sanchez-Flores A."/>
            <person name="Estrada K."/>
            <person name="Cevallos M.A."/>
            <person name="Morett E."/>
            <person name="Gonzalez V."/>
            <person name="Portillo T."/>
            <person name="Ochoa-Leyva A."/>
            <person name="Jose M.V."/>
            <person name="Sciutto E."/>
            <person name="Landa A."/>
            <person name="Jimenez L."/>
            <person name="Valdes V."/>
            <person name="Carrero J.C."/>
            <person name="Larralde C."/>
            <person name="Morales-Montor J."/>
            <person name="Limon-Lason J."/>
            <person name="Soberon X."/>
            <person name="Laclette J.P."/>
        </authorList>
    </citation>
    <scope>NUCLEOTIDE SEQUENCE [LARGE SCALE GENOMIC DNA]</scope>
</reference>
<accession>A0A068WQX3</accession>
<dbReference type="EMBL" id="LK028587">
    <property type="protein sequence ID" value="CDS22533.1"/>
    <property type="molecule type" value="Genomic_DNA"/>
</dbReference>